<keyword evidence="1" id="KW-1133">Transmembrane helix</keyword>
<dbReference type="EMBL" id="CP087164">
    <property type="protein sequence ID" value="UGS35020.1"/>
    <property type="molecule type" value="Genomic_DNA"/>
</dbReference>
<evidence type="ECO:0000313" key="2">
    <source>
        <dbReference type="EMBL" id="UGS35020.1"/>
    </source>
</evidence>
<evidence type="ECO:0000256" key="1">
    <source>
        <dbReference type="SAM" id="Phobius"/>
    </source>
</evidence>
<dbReference type="Proteomes" id="UP001162834">
    <property type="component" value="Chromosome"/>
</dbReference>
<feature type="transmembrane region" description="Helical" evidence="1">
    <location>
        <begin position="120"/>
        <end position="142"/>
    </location>
</feature>
<keyword evidence="1" id="KW-0472">Membrane</keyword>
<name>A0A9E6XVL9_9ACTN</name>
<dbReference type="RefSeq" id="WP_259314684.1">
    <property type="nucleotide sequence ID" value="NZ_CP087164.1"/>
</dbReference>
<feature type="transmembrane region" description="Helical" evidence="1">
    <location>
        <begin position="238"/>
        <end position="265"/>
    </location>
</feature>
<gene>
    <name evidence="2" type="ORF">DSM104329_01404</name>
</gene>
<accession>A0A9E6XVL9</accession>
<protein>
    <recommendedName>
        <fullName evidence="4">Integral membrane protein</fullName>
    </recommendedName>
</protein>
<organism evidence="2 3">
    <name type="scientific">Capillimicrobium parvum</name>
    <dbReference type="NCBI Taxonomy" id="2884022"/>
    <lineage>
        <taxon>Bacteria</taxon>
        <taxon>Bacillati</taxon>
        <taxon>Actinomycetota</taxon>
        <taxon>Thermoleophilia</taxon>
        <taxon>Solirubrobacterales</taxon>
        <taxon>Capillimicrobiaceae</taxon>
        <taxon>Capillimicrobium</taxon>
    </lineage>
</organism>
<feature type="transmembrane region" description="Helical" evidence="1">
    <location>
        <begin position="95"/>
        <end position="114"/>
    </location>
</feature>
<proteinExistence type="predicted"/>
<keyword evidence="3" id="KW-1185">Reference proteome</keyword>
<sequence length="357" mass="38589">MELTDYERSFRRAGLPLLIENYSAREDIFTRALPLLGLLFVLEIFNGINLEWSWIANVAAIVVSIGILMGAVALLNRSHGQPALSIPRRVGTGELVAFCVVPAILPLLGGGQWGSSLATLLGNALTLLLVYWIVGYGVLSILRWSFGRLLGQLAGSVTMLAKAVPLLLFFAVVLFVNTEMWQVFAGVSDGDLAGVSALFVALGTLFIAGRLPREVRLLEREVGTEPALTRRQRFNVGLVMFVAHALQVLVVAAAIGAFFVAFGVLTITPDVVESWTGTTGEEVVAFDLFGDRTVITVELLRVCAAIASFSGLYYAIAVLTDSTYREEFLGEVEESMRGTFRLRAQYLAAREGVGLGA</sequence>
<keyword evidence="1" id="KW-0812">Transmembrane</keyword>
<feature type="transmembrane region" description="Helical" evidence="1">
    <location>
        <begin position="192"/>
        <end position="211"/>
    </location>
</feature>
<feature type="transmembrane region" description="Helical" evidence="1">
    <location>
        <begin position="154"/>
        <end position="176"/>
    </location>
</feature>
<feature type="transmembrane region" description="Helical" evidence="1">
    <location>
        <begin position="54"/>
        <end position="75"/>
    </location>
</feature>
<dbReference type="AlphaFoldDB" id="A0A9E6XVL9"/>
<evidence type="ECO:0000313" key="3">
    <source>
        <dbReference type="Proteomes" id="UP001162834"/>
    </source>
</evidence>
<reference evidence="2" key="1">
    <citation type="journal article" date="2022" name="Int. J. Syst. Evol. Microbiol.">
        <title>Pseudomonas aegrilactucae sp. nov. and Pseudomonas morbosilactucae sp. nov., pathogens causing bacterial rot of lettuce in Japan.</title>
        <authorList>
            <person name="Sawada H."/>
            <person name="Fujikawa T."/>
            <person name="Satou M."/>
        </authorList>
    </citation>
    <scope>NUCLEOTIDE SEQUENCE</scope>
    <source>
        <strain evidence="2">0166_1</strain>
    </source>
</reference>
<evidence type="ECO:0008006" key="4">
    <source>
        <dbReference type="Google" id="ProtNLM"/>
    </source>
</evidence>
<dbReference type="KEGG" id="sbae:DSM104329_01404"/>
<feature type="transmembrane region" description="Helical" evidence="1">
    <location>
        <begin position="299"/>
        <end position="319"/>
    </location>
</feature>
<feature type="transmembrane region" description="Helical" evidence="1">
    <location>
        <begin position="28"/>
        <end position="48"/>
    </location>
</feature>